<proteinExistence type="predicted"/>
<gene>
    <name evidence="1" type="ordered locus">Palpr_0404</name>
</gene>
<accession>E4T1H0</accession>
<dbReference type="STRING" id="694427.Palpr_0404"/>
<dbReference type="eggNOG" id="COG3754">
    <property type="taxonomic scope" value="Bacteria"/>
</dbReference>
<dbReference type="InterPro" id="IPR032719">
    <property type="entry name" value="WbsX"/>
</dbReference>
<dbReference type="EMBL" id="CP002345">
    <property type="protein sequence ID" value="ADQ78564.1"/>
    <property type="molecule type" value="Genomic_DNA"/>
</dbReference>
<keyword evidence="2" id="KW-1185">Reference proteome</keyword>
<name>E4T1H0_PALPW</name>
<evidence type="ECO:0008006" key="3">
    <source>
        <dbReference type="Google" id="ProtNLM"/>
    </source>
</evidence>
<dbReference type="Gene3D" id="3.20.20.80">
    <property type="entry name" value="Glycosidases"/>
    <property type="match status" value="1"/>
</dbReference>
<dbReference type="CDD" id="cd11579">
    <property type="entry name" value="Glyco_tran_WbsX"/>
    <property type="match status" value="1"/>
</dbReference>
<sequence>MDKNIKILAYYLPQYHPIPENDEWWGKGFTEWTNVGKAKALFKGHYQPKVPADLGYYDLRLPEVRQEQTLLAKEAGVDAFCYWHYWFGNGQRLLENVFDEVLKTGKPDFPFCLAWANHSWFSKNWNNDGSSTNNILIEQQYPGIDDAKLHFDYLAKAFSDSRYVRVDDCPFLLIFDPVSIPEQYLKLFNAWAKDIGFDKGLYLVANIVHPNITKDSMLQKGFNAVTYQRLGGSSSSVINDMGRIGRGLFRIAKGLKGLLLHRPPRITDYRKYYKFLVDKSEDACEDVLPTIVPNWDHTPRSGWNGTLFVHATPEYFRKHVDEVLDIVHKKSPERRVVMLKSWNEWGEGNYMEPDLVFGKAYIRALRDAIDCLNSIESNNEF</sequence>
<dbReference type="PANTHER" id="PTHR41244">
    <property type="entry name" value="RHAMNAN SYNTHESIS F"/>
    <property type="match status" value="1"/>
</dbReference>
<dbReference type="HOGENOM" id="CLU_038570_0_0_10"/>
<evidence type="ECO:0000313" key="1">
    <source>
        <dbReference type="EMBL" id="ADQ78564.1"/>
    </source>
</evidence>
<dbReference type="KEGG" id="ppn:Palpr_0404"/>
<dbReference type="OrthoDB" id="9816424at2"/>
<dbReference type="Pfam" id="PF14307">
    <property type="entry name" value="Glyco_tran_WbsX"/>
    <property type="match status" value="1"/>
</dbReference>
<evidence type="ECO:0000313" key="2">
    <source>
        <dbReference type="Proteomes" id="UP000008718"/>
    </source>
</evidence>
<dbReference type="Proteomes" id="UP000008718">
    <property type="component" value="Chromosome"/>
</dbReference>
<protein>
    <recommendedName>
        <fullName evidence="3">Lipopolysaccharide biosynthesis protein-like protein</fullName>
    </recommendedName>
</protein>
<dbReference type="PANTHER" id="PTHR41244:SF1">
    <property type="entry name" value="GLYCOSYLTRANSFERASE"/>
    <property type="match status" value="1"/>
</dbReference>
<organism evidence="1 2">
    <name type="scientific">Paludibacter propionicigenes (strain DSM 17365 / JCM 13257 / WB4)</name>
    <dbReference type="NCBI Taxonomy" id="694427"/>
    <lineage>
        <taxon>Bacteria</taxon>
        <taxon>Pseudomonadati</taxon>
        <taxon>Bacteroidota</taxon>
        <taxon>Bacteroidia</taxon>
        <taxon>Bacteroidales</taxon>
        <taxon>Paludibacteraceae</taxon>
        <taxon>Paludibacter</taxon>
    </lineage>
</organism>
<dbReference type="RefSeq" id="WP_013443933.1">
    <property type="nucleotide sequence ID" value="NC_014734.1"/>
</dbReference>
<dbReference type="AlphaFoldDB" id="E4T1H0"/>
<reference key="1">
    <citation type="submission" date="2010-11" db="EMBL/GenBank/DDBJ databases">
        <title>The complete genome of Paludibacter propionicigenes DSM 17365.</title>
        <authorList>
            <consortium name="US DOE Joint Genome Institute (JGI-PGF)"/>
            <person name="Lucas S."/>
            <person name="Copeland A."/>
            <person name="Lapidus A."/>
            <person name="Bruce D."/>
            <person name="Goodwin L."/>
            <person name="Pitluck S."/>
            <person name="Kyrpides N."/>
            <person name="Mavromatis K."/>
            <person name="Ivanova N."/>
            <person name="Munk A.C."/>
            <person name="Brettin T."/>
            <person name="Detter J.C."/>
            <person name="Han C."/>
            <person name="Tapia R."/>
            <person name="Land M."/>
            <person name="Hauser L."/>
            <person name="Markowitz V."/>
            <person name="Cheng J.-F."/>
            <person name="Hugenholtz P."/>
            <person name="Woyke T."/>
            <person name="Wu D."/>
            <person name="Gronow S."/>
            <person name="Wellnitz S."/>
            <person name="Brambilla E."/>
            <person name="Klenk H.-P."/>
            <person name="Eisen J.A."/>
        </authorList>
    </citation>
    <scope>NUCLEOTIDE SEQUENCE</scope>
    <source>
        <strain>WB4</strain>
    </source>
</reference>
<reference evidence="1 2" key="2">
    <citation type="journal article" date="2011" name="Stand. Genomic Sci.">
        <title>Complete genome sequence of Paludibacter propionicigenes type strain (WB4).</title>
        <authorList>
            <person name="Gronow S."/>
            <person name="Munk C."/>
            <person name="Lapidus A."/>
            <person name="Nolan M."/>
            <person name="Lucas S."/>
            <person name="Hammon N."/>
            <person name="Deshpande S."/>
            <person name="Cheng J.F."/>
            <person name="Tapia R."/>
            <person name="Han C."/>
            <person name="Goodwin L."/>
            <person name="Pitluck S."/>
            <person name="Liolios K."/>
            <person name="Ivanova N."/>
            <person name="Mavromatis K."/>
            <person name="Mikhailova N."/>
            <person name="Pati A."/>
            <person name="Chen A."/>
            <person name="Palaniappan K."/>
            <person name="Land M."/>
            <person name="Hauser L."/>
            <person name="Chang Y.J."/>
            <person name="Jeffries C.D."/>
            <person name="Brambilla E."/>
            <person name="Rohde M."/>
            <person name="Goker M."/>
            <person name="Detter J.C."/>
            <person name="Woyke T."/>
            <person name="Bristow J."/>
            <person name="Eisen J.A."/>
            <person name="Markowitz V."/>
            <person name="Hugenholtz P."/>
            <person name="Kyrpides N.C."/>
            <person name="Klenk H.P."/>
        </authorList>
    </citation>
    <scope>NUCLEOTIDE SEQUENCE [LARGE SCALE GENOMIC DNA]</scope>
    <source>
        <strain evidence="2">DSM 17365 / JCM 13257 / WB4</strain>
    </source>
</reference>